<evidence type="ECO:0000313" key="14">
    <source>
        <dbReference type="EMBL" id="QCZ53452.1"/>
    </source>
</evidence>
<keyword evidence="6 10" id="KW-0547">Nucleotide-binding</keyword>
<evidence type="ECO:0000256" key="4">
    <source>
        <dbReference type="ARBA" id="ARBA00022679"/>
    </source>
</evidence>
<evidence type="ECO:0000256" key="8">
    <source>
        <dbReference type="ARBA" id="ARBA00023027"/>
    </source>
</evidence>
<keyword evidence="5 10" id="KW-0548">Nucleotidyltransferase</keyword>
<organism evidence="13 17">
    <name type="scientific">Levilactobacillus brevis</name>
    <name type="common">Lactobacillus brevis</name>
    <dbReference type="NCBI Taxonomy" id="1580"/>
    <lineage>
        <taxon>Bacteria</taxon>
        <taxon>Bacillati</taxon>
        <taxon>Bacillota</taxon>
        <taxon>Bacilli</taxon>
        <taxon>Lactobacillales</taxon>
        <taxon>Lactobacillaceae</taxon>
        <taxon>Levilactobacillus</taxon>
    </lineage>
</organism>
<comment type="similarity">
    <text evidence="10">Belongs to the NadD family.</text>
</comment>
<evidence type="ECO:0000313" key="18">
    <source>
        <dbReference type="Proteomes" id="UP000307074"/>
    </source>
</evidence>
<dbReference type="OrthoDB" id="5295945at2"/>
<sequence length="210" mass="23883">MVKILERTSTQVATEMAATAKKRRIGILGGTFNPPHLGHLVIADQVATQLGLDRVLFMPDAEPPHVDRKLTIPAADRVAMVKAAIKDNPRFDLELTEVERGGRSYSYDTMLQLTQAHPENQYYFIIGGDMVAYLPKWYRIDELVKLVQFVGVCRQGFTHASPYPVLWVDVPQIGISSTMIRDQVRRGQSIRYLVPTMVDLYIKEHLLYRD</sequence>
<dbReference type="HAMAP" id="MF_00244">
    <property type="entry name" value="NaMN_adenylyltr"/>
    <property type="match status" value="1"/>
</dbReference>
<reference evidence="12" key="5">
    <citation type="submission" date="2022-09" db="EMBL/GenBank/DDBJ databases">
        <title>Genome-inferred correspondence between phylogeny and metabolic traits in the wild Drosophila gut microbiome.</title>
        <authorList>
            <person name="Bueno E."/>
            <person name="Blow F."/>
            <person name="Douglas A.E."/>
        </authorList>
    </citation>
    <scope>NUCLEOTIDE SEQUENCE</scope>
    <source>
        <strain evidence="12">Dm-2019-70</strain>
    </source>
</reference>
<dbReference type="GO" id="GO:0005524">
    <property type="term" value="F:ATP binding"/>
    <property type="evidence" value="ECO:0007669"/>
    <property type="project" value="UniProtKB-KW"/>
</dbReference>
<evidence type="ECO:0000313" key="17">
    <source>
        <dbReference type="Proteomes" id="UP000217918"/>
    </source>
</evidence>
<reference evidence="13 17" key="1">
    <citation type="submission" date="2017-09" db="EMBL/GenBank/DDBJ databases">
        <title>Genome sequence of Lactobacillus brevis D7.</title>
        <authorList>
            <person name="Kwon M.-S."/>
            <person name="Lim S.K."/>
            <person name="Choi H.-J."/>
        </authorList>
    </citation>
    <scope>NUCLEOTIDE SEQUENCE [LARGE SCALE GENOMIC DNA]</scope>
    <source>
        <strain evidence="13 17">D7</strain>
    </source>
</reference>
<dbReference type="EC" id="2.7.7.18" evidence="10"/>
<dbReference type="EMBL" id="CP113117">
    <property type="protein sequence ID" value="WAD01815.1"/>
    <property type="molecule type" value="Genomic_DNA"/>
</dbReference>
<evidence type="ECO:0000256" key="1">
    <source>
        <dbReference type="ARBA" id="ARBA00002324"/>
    </source>
</evidence>
<evidence type="ECO:0000256" key="7">
    <source>
        <dbReference type="ARBA" id="ARBA00022840"/>
    </source>
</evidence>
<dbReference type="Proteomes" id="UP000307074">
    <property type="component" value="Chromosome"/>
</dbReference>
<reference evidence="15" key="2">
    <citation type="submission" date="2018-05" db="EMBL/GenBank/DDBJ databases">
        <title>Genome Comparison of Lactic Acid Bacteria Isolated from non-Wheat Sourdough.</title>
        <authorList>
            <person name="Rice T."/>
            <person name="Axel C."/>
            <person name="Lynch K.M."/>
            <person name="Benz C."/>
            <person name="Arendt E.K."/>
            <person name="Coffey A."/>
        </authorList>
    </citation>
    <scope>NUCLEOTIDE SEQUENCE</scope>
    <source>
        <strain evidence="15">TR055</strain>
    </source>
</reference>
<dbReference type="GeneID" id="56992751"/>
<keyword evidence="7 10" id="KW-0067">ATP-binding</keyword>
<feature type="domain" description="Cytidyltransferase-like" evidence="11">
    <location>
        <begin position="27"/>
        <end position="182"/>
    </location>
</feature>
<reference evidence="16" key="6">
    <citation type="submission" date="2022-11" db="EMBL/GenBank/DDBJ databases">
        <title>Whole genome sequence of Levilactobacillus brevis SMB091.</title>
        <authorList>
            <person name="Kim J.-M."/>
            <person name="Kim O.-C."/>
            <person name="Choi Y.H."/>
            <person name="Han N.S."/>
            <person name="Hurh B."/>
        </authorList>
    </citation>
    <scope>NUCLEOTIDE SEQUENCE</scope>
    <source>
        <strain evidence="16">SMB091</strain>
    </source>
</reference>
<evidence type="ECO:0000256" key="2">
    <source>
        <dbReference type="ARBA" id="ARBA00005019"/>
    </source>
</evidence>
<dbReference type="PANTHER" id="PTHR39321">
    <property type="entry name" value="NICOTINATE-NUCLEOTIDE ADENYLYLTRANSFERASE-RELATED"/>
    <property type="match status" value="1"/>
</dbReference>
<dbReference type="Proteomes" id="UP000785759">
    <property type="component" value="Unassembled WGS sequence"/>
</dbReference>
<dbReference type="InterPro" id="IPR004821">
    <property type="entry name" value="Cyt_trans-like"/>
</dbReference>
<dbReference type="Proteomes" id="UP000676478">
    <property type="component" value="Unassembled WGS sequence"/>
</dbReference>
<evidence type="ECO:0000256" key="6">
    <source>
        <dbReference type="ARBA" id="ARBA00022741"/>
    </source>
</evidence>
<evidence type="ECO:0000313" key="16">
    <source>
        <dbReference type="EMBL" id="WAD01815.1"/>
    </source>
</evidence>
<dbReference type="GO" id="GO:0009435">
    <property type="term" value="P:NAD+ biosynthetic process"/>
    <property type="evidence" value="ECO:0007669"/>
    <property type="project" value="UniProtKB-UniRule"/>
</dbReference>
<dbReference type="OMA" id="WIMGADS"/>
<dbReference type="Gene3D" id="3.40.50.620">
    <property type="entry name" value="HUPs"/>
    <property type="match status" value="1"/>
</dbReference>
<dbReference type="EMBL" id="QFDK01000007">
    <property type="protein sequence ID" value="TOZ03969.1"/>
    <property type="molecule type" value="Genomic_DNA"/>
</dbReference>
<dbReference type="NCBIfam" id="TIGR00482">
    <property type="entry name" value="nicotinate (nicotinamide) nucleotide adenylyltransferase"/>
    <property type="match status" value="1"/>
</dbReference>
<keyword evidence="4 10" id="KW-0808">Transferase</keyword>
<comment type="function">
    <text evidence="1 10">Catalyzes the reversible adenylation of nicotinate mononucleotide (NaMN) to nicotinic acid adenine dinucleotide (NaAD).</text>
</comment>
<dbReference type="PANTHER" id="PTHR39321:SF3">
    <property type="entry name" value="PHOSPHOPANTETHEINE ADENYLYLTRANSFERASE"/>
    <property type="match status" value="1"/>
</dbReference>
<dbReference type="Pfam" id="PF01467">
    <property type="entry name" value="CTP_transf_like"/>
    <property type="match status" value="1"/>
</dbReference>
<dbReference type="AlphaFoldDB" id="A0A0C1PYL8"/>
<evidence type="ECO:0000313" key="15">
    <source>
        <dbReference type="EMBL" id="TOZ03969.1"/>
    </source>
</evidence>
<keyword evidence="8 10" id="KW-0520">NAD</keyword>
<reference evidence="12" key="4">
    <citation type="submission" date="2020-12" db="EMBL/GenBank/DDBJ databases">
        <authorList>
            <person name="Mcmullen J.G."/>
        </authorList>
    </citation>
    <scope>NUCLEOTIDE SEQUENCE</scope>
    <source>
        <strain evidence="12">Dm-2019-70</strain>
    </source>
</reference>
<evidence type="ECO:0000256" key="9">
    <source>
        <dbReference type="ARBA" id="ARBA00048721"/>
    </source>
</evidence>
<dbReference type="EMBL" id="JAERKF010000001">
    <property type="protein sequence ID" value="MBS1009275.1"/>
    <property type="molecule type" value="Genomic_DNA"/>
</dbReference>
<dbReference type="Proteomes" id="UP000217918">
    <property type="component" value="Unassembled WGS sequence"/>
</dbReference>
<comment type="pathway">
    <text evidence="2 10">Cofactor biosynthesis; NAD(+) biosynthesis; deamido-NAD(+) from nicotinate D-ribonucleotide: step 1/1.</text>
</comment>
<dbReference type="EMBL" id="CP031198">
    <property type="protein sequence ID" value="QCZ53452.1"/>
    <property type="molecule type" value="Genomic_DNA"/>
</dbReference>
<evidence type="ECO:0000313" key="12">
    <source>
        <dbReference type="EMBL" id="MBS1009275.1"/>
    </source>
</evidence>
<dbReference type="NCBIfam" id="NF000840">
    <property type="entry name" value="PRK00071.1-3"/>
    <property type="match status" value="1"/>
</dbReference>
<dbReference type="NCBIfam" id="TIGR00125">
    <property type="entry name" value="cyt_tran_rel"/>
    <property type="match status" value="1"/>
</dbReference>
<evidence type="ECO:0000313" key="13">
    <source>
        <dbReference type="EMBL" id="PBQ23491.1"/>
    </source>
</evidence>
<dbReference type="UniPathway" id="UPA00253">
    <property type="reaction ID" value="UER00332"/>
</dbReference>
<dbReference type="EMBL" id="NVYO01000001">
    <property type="protein sequence ID" value="PBQ23491.1"/>
    <property type="molecule type" value="Genomic_DNA"/>
</dbReference>
<evidence type="ECO:0000256" key="5">
    <source>
        <dbReference type="ARBA" id="ARBA00022695"/>
    </source>
</evidence>
<evidence type="ECO:0000256" key="3">
    <source>
        <dbReference type="ARBA" id="ARBA00022642"/>
    </source>
</evidence>
<dbReference type="CDD" id="cd02165">
    <property type="entry name" value="NMNAT"/>
    <property type="match status" value="1"/>
</dbReference>
<dbReference type="NCBIfam" id="NF000841">
    <property type="entry name" value="PRK00071.1-4"/>
    <property type="match status" value="1"/>
</dbReference>
<protein>
    <recommendedName>
        <fullName evidence="10">Probable nicotinate-nucleotide adenylyltransferase</fullName>
        <ecNumber evidence="10">2.7.7.18</ecNumber>
    </recommendedName>
    <alternativeName>
        <fullName evidence="10">Deamido-NAD(+) diphosphorylase</fullName>
    </alternativeName>
    <alternativeName>
        <fullName evidence="10">Deamido-NAD(+) pyrophosphorylase</fullName>
    </alternativeName>
    <alternativeName>
        <fullName evidence="10">Nicotinate mononucleotide adenylyltransferase</fullName>
        <shortName evidence="10">NaMN adenylyltransferase</shortName>
    </alternativeName>
</protein>
<dbReference type="GO" id="GO:0004515">
    <property type="term" value="F:nicotinate-nucleotide adenylyltransferase activity"/>
    <property type="evidence" value="ECO:0007669"/>
    <property type="project" value="UniProtKB-UniRule"/>
</dbReference>
<comment type="catalytic activity">
    <reaction evidence="9 10">
        <text>nicotinate beta-D-ribonucleotide + ATP + H(+) = deamido-NAD(+) + diphosphate</text>
        <dbReference type="Rhea" id="RHEA:22860"/>
        <dbReference type="ChEBI" id="CHEBI:15378"/>
        <dbReference type="ChEBI" id="CHEBI:30616"/>
        <dbReference type="ChEBI" id="CHEBI:33019"/>
        <dbReference type="ChEBI" id="CHEBI:57502"/>
        <dbReference type="ChEBI" id="CHEBI:58437"/>
        <dbReference type="EC" id="2.7.7.18"/>
    </reaction>
</comment>
<reference evidence="14 18" key="3">
    <citation type="submission" date="2018-07" db="EMBL/GenBank/DDBJ databases">
        <authorList>
            <person name="Feyereisen M."/>
        </authorList>
    </citation>
    <scope>NUCLEOTIDE SEQUENCE [LARGE SCALE GENOMIC DNA]</scope>
    <source>
        <strain evidence="14 18">UCCLBBS449</strain>
    </source>
</reference>
<gene>
    <name evidence="10 13" type="primary">nadD</name>
    <name evidence="13" type="ORF">CNR29_05515</name>
    <name evidence="15" type="ORF">DIS17_07245</name>
    <name evidence="12" type="ORF">JK167_00330</name>
    <name evidence="16" type="ORF">ORR04_01015</name>
    <name evidence="14" type="ORF">UCCLBBS449_1508</name>
</gene>
<evidence type="ECO:0000259" key="11">
    <source>
        <dbReference type="Pfam" id="PF01467"/>
    </source>
</evidence>
<proteinExistence type="inferred from homology"/>
<dbReference type="InterPro" id="IPR014729">
    <property type="entry name" value="Rossmann-like_a/b/a_fold"/>
</dbReference>
<dbReference type="InterPro" id="IPR005248">
    <property type="entry name" value="NadD/NMNAT"/>
</dbReference>
<accession>A0A0C1PYL8</accession>
<evidence type="ECO:0000256" key="10">
    <source>
        <dbReference type="HAMAP-Rule" id="MF_00244"/>
    </source>
</evidence>
<dbReference type="Proteomes" id="UP001164768">
    <property type="component" value="Chromosome"/>
</dbReference>
<dbReference type="SUPFAM" id="SSF52374">
    <property type="entry name" value="Nucleotidylyl transferase"/>
    <property type="match status" value="1"/>
</dbReference>
<keyword evidence="3 10" id="KW-0662">Pyridine nucleotide biosynthesis</keyword>
<name>A0A0C1PYL8_LEVBR</name>
<dbReference type="RefSeq" id="WP_011667792.1">
    <property type="nucleotide sequence ID" value="NZ_BBOW01000068.1"/>
</dbReference>